<dbReference type="EMBL" id="ML210197">
    <property type="protein sequence ID" value="TFK24654.1"/>
    <property type="molecule type" value="Genomic_DNA"/>
</dbReference>
<keyword evidence="8" id="KW-1185">Reference proteome</keyword>
<feature type="region of interest" description="Disordered" evidence="5">
    <location>
        <begin position="339"/>
        <end position="382"/>
    </location>
</feature>
<keyword evidence="3 6" id="KW-1133">Transmembrane helix</keyword>
<evidence type="ECO:0000256" key="5">
    <source>
        <dbReference type="SAM" id="MobiDB-lite"/>
    </source>
</evidence>
<dbReference type="InterPro" id="IPR051694">
    <property type="entry name" value="Immunoregulatory_rcpt-like"/>
</dbReference>
<evidence type="ECO:0000256" key="2">
    <source>
        <dbReference type="ARBA" id="ARBA00022692"/>
    </source>
</evidence>
<keyword evidence="4 6" id="KW-0472">Membrane</keyword>
<feature type="transmembrane region" description="Helical" evidence="6">
    <location>
        <begin position="135"/>
        <end position="159"/>
    </location>
</feature>
<name>A0A5C3KW62_COPMA</name>
<feature type="compositionally biased region" description="Low complexity" evidence="5">
    <location>
        <begin position="34"/>
        <end position="76"/>
    </location>
</feature>
<feature type="compositionally biased region" description="Basic residues" evidence="5">
    <location>
        <begin position="488"/>
        <end position="497"/>
    </location>
</feature>
<dbReference type="AlphaFoldDB" id="A0A5C3KW62"/>
<feature type="compositionally biased region" description="Low complexity" evidence="5">
    <location>
        <begin position="205"/>
        <end position="217"/>
    </location>
</feature>
<organism evidence="7 8">
    <name type="scientific">Coprinopsis marcescibilis</name>
    <name type="common">Agaric fungus</name>
    <name type="synonym">Psathyrella marcescibilis</name>
    <dbReference type="NCBI Taxonomy" id="230819"/>
    <lineage>
        <taxon>Eukaryota</taxon>
        <taxon>Fungi</taxon>
        <taxon>Dikarya</taxon>
        <taxon>Basidiomycota</taxon>
        <taxon>Agaricomycotina</taxon>
        <taxon>Agaricomycetes</taxon>
        <taxon>Agaricomycetidae</taxon>
        <taxon>Agaricales</taxon>
        <taxon>Agaricineae</taxon>
        <taxon>Psathyrellaceae</taxon>
        <taxon>Coprinopsis</taxon>
    </lineage>
</organism>
<keyword evidence="2 6" id="KW-0812">Transmembrane</keyword>
<evidence type="ECO:0000256" key="4">
    <source>
        <dbReference type="ARBA" id="ARBA00023136"/>
    </source>
</evidence>
<sequence>MSESECDECCSSDTSSSSSPVSPSVSPPPPSPSLPSSSSSSSVPSSSSSSSASESSEEPSATPTLTSSDPVSTPSNTPTPTPTPTRDPVNTRPSVVTQTSTVTSTWTIVPTRVYYPSHQLLTYLPFFRFFENTGAVAGVFSVVGLIVLAVIVALATNAVRRRRAKKFDREIEEAAREAAATQPPAGFLDDDDDYRRAGGYGGGSSSFPSGPYSDISSHGTFQQSPLQPHESYGMREIGGHGPVSGPGPAPGEVFNYGAAGAAGIGVARARSMRDGGNFGQALQDGNSPYPAFAAPSGPQQQPQHPYSRDYSRSDPADILEAAGMGSHIAGAGAGAATLNRGPSQYRPNIVSGGGYEQHQAQSADLNRAKSVRSEESGSVYSGVPSTAASQYYNSSRTDSYVGPGYPAMPSMPNNNNNNSNGYGGGNGHLRQRSEVVDEEDAYGGFVAQKGVGATSPGVFPNPFDSQQKSGNGEERNQRRFSEDEPRVLKSRSVKVAN</sequence>
<dbReference type="OrthoDB" id="3068832at2759"/>
<reference evidence="7 8" key="1">
    <citation type="journal article" date="2019" name="Nat. Ecol. Evol.">
        <title>Megaphylogeny resolves global patterns of mushroom evolution.</title>
        <authorList>
            <person name="Varga T."/>
            <person name="Krizsan K."/>
            <person name="Foldi C."/>
            <person name="Dima B."/>
            <person name="Sanchez-Garcia M."/>
            <person name="Sanchez-Ramirez S."/>
            <person name="Szollosi G.J."/>
            <person name="Szarkandi J.G."/>
            <person name="Papp V."/>
            <person name="Albert L."/>
            <person name="Andreopoulos W."/>
            <person name="Angelini C."/>
            <person name="Antonin V."/>
            <person name="Barry K.W."/>
            <person name="Bougher N.L."/>
            <person name="Buchanan P."/>
            <person name="Buyck B."/>
            <person name="Bense V."/>
            <person name="Catcheside P."/>
            <person name="Chovatia M."/>
            <person name="Cooper J."/>
            <person name="Damon W."/>
            <person name="Desjardin D."/>
            <person name="Finy P."/>
            <person name="Geml J."/>
            <person name="Haridas S."/>
            <person name="Hughes K."/>
            <person name="Justo A."/>
            <person name="Karasinski D."/>
            <person name="Kautmanova I."/>
            <person name="Kiss B."/>
            <person name="Kocsube S."/>
            <person name="Kotiranta H."/>
            <person name="LaButti K.M."/>
            <person name="Lechner B.E."/>
            <person name="Liimatainen K."/>
            <person name="Lipzen A."/>
            <person name="Lukacs Z."/>
            <person name="Mihaltcheva S."/>
            <person name="Morgado L.N."/>
            <person name="Niskanen T."/>
            <person name="Noordeloos M.E."/>
            <person name="Ohm R.A."/>
            <person name="Ortiz-Santana B."/>
            <person name="Ovrebo C."/>
            <person name="Racz N."/>
            <person name="Riley R."/>
            <person name="Savchenko A."/>
            <person name="Shiryaev A."/>
            <person name="Soop K."/>
            <person name="Spirin V."/>
            <person name="Szebenyi C."/>
            <person name="Tomsovsky M."/>
            <person name="Tulloss R.E."/>
            <person name="Uehling J."/>
            <person name="Grigoriev I.V."/>
            <person name="Vagvolgyi C."/>
            <person name="Papp T."/>
            <person name="Martin F.M."/>
            <person name="Miettinen O."/>
            <person name="Hibbett D.S."/>
            <person name="Nagy L.G."/>
        </authorList>
    </citation>
    <scope>NUCLEOTIDE SEQUENCE [LARGE SCALE GENOMIC DNA]</scope>
    <source>
        <strain evidence="7 8">CBS 121175</strain>
    </source>
</reference>
<feature type="compositionally biased region" description="Low complexity" evidence="5">
    <location>
        <begin position="11"/>
        <end position="24"/>
    </location>
</feature>
<feature type="compositionally biased region" description="Basic and acidic residues" evidence="5">
    <location>
        <begin position="471"/>
        <end position="487"/>
    </location>
</feature>
<proteinExistence type="predicted"/>
<feature type="region of interest" description="Disordered" evidence="5">
    <location>
        <begin position="407"/>
        <end position="429"/>
    </location>
</feature>
<comment type="subcellular location">
    <subcellularLocation>
        <location evidence="1">Membrane</location>
        <topology evidence="1">Single-pass membrane protein</topology>
    </subcellularLocation>
</comment>
<feature type="region of interest" description="Disordered" evidence="5">
    <location>
        <begin position="1"/>
        <end position="99"/>
    </location>
</feature>
<dbReference type="PANTHER" id="PTHR15549:SF26">
    <property type="entry name" value="AXIAL BUDDING PATTERN PROTEIN 2-RELATED"/>
    <property type="match status" value="1"/>
</dbReference>
<dbReference type="Proteomes" id="UP000307440">
    <property type="component" value="Unassembled WGS sequence"/>
</dbReference>
<feature type="region of interest" description="Disordered" evidence="5">
    <location>
        <begin position="275"/>
        <end position="313"/>
    </location>
</feature>
<feature type="region of interest" description="Disordered" evidence="5">
    <location>
        <begin position="175"/>
        <end position="249"/>
    </location>
</feature>
<evidence type="ECO:0000313" key="7">
    <source>
        <dbReference type="EMBL" id="TFK24654.1"/>
    </source>
</evidence>
<evidence type="ECO:0000256" key="3">
    <source>
        <dbReference type="ARBA" id="ARBA00022989"/>
    </source>
</evidence>
<dbReference type="STRING" id="230819.A0A5C3KW62"/>
<evidence type="ECO:0008006" key="9">
    <source>
        <dbReference type="Google" id="ProtNLM"/>
    </source>
</evidence>
<feature type="compositionally biased region" description="Low complexity" evidence="5">
    <location>
        <begin position="86"/>
        <end position="99"/>
    </location>
</feature>
<accession>A0A5C3KW62</accession>
<gene>
    <name evidence="7" type="ORF">FA15DRAFT_687404</name>
</gene>
<feature type="compositionally biased region" description="Acidic residues" evidence="5">
    <location>
        <begin position="1"/>
        <end position="10"/>
    </location>
</feature>
<dbReference type="PANTHER" id="PTHR15549">
    <property type="entry name" value="PAIRED IMMUNOGLOBULIN-LIKE TYPE 2 RECEPTOR"/>
    <property type="match status" value="1"/>
</dbReference>
<evidence type="ECO:0000256" key="6">
    <source>
        <dbReference type="SAM" id="Phobius"/>
    </source>
</evidence>
<dbReference type="GO" id="GO:0071944">
    <property type="term" value="C:cell periphery"/>
    <property type="evidence" value="ECO:0007669"/>
    <property type="project" value="UniProtKB-ARBA"/>
</dbReference>
<feature type="region of interest" description="Disordered" evidence="5">
    <location>
        <begin position="447"/>
        <end position="497"/>
    </location>
</feature>
<evidence type="ECO:0000256" key="1">
    <source>
        <dbReference type="ARBA" id="ARBA00004167"/>
    </source>
</evidence>
<evidence type="ECO:0000313" key="8">
    <source>
        <dbReference type="Proteomes" id="UP000307440"/>
    </source>
</evidence>
<protein>
    <recommendedName>
        <fullName evidence="9">REJ domain-containing protein</fullName>
    </recommendedName>
</protein>
<dbReference type="GO" id="GO:0016020">
    <property type="term" value="C:membrane"/>
    <property type="evidence" value="ECO:0007669"/>
    <property type="project" value="UniProtKB-SubCell"/>
</dbReference>